<keyword evidence="3 11" id="KW-0444">Lipid biosynthesis</keyword>
<comment type="similarity">
    <text evidence="2 11">Belongs to the acyl-ACP thioesterase family.</text>
</comment>
<dbReference type="InterPro" id="IPR045023">
    <property type="entry name" value="FATA/B"/>
</dbReference>
<keyword evidence="7 11" id="KW-0276">Fatty acid metabolism</keyword>
<evidence type="ECO:0000256" key="4">
    <source>
        <dbReference type="ARBA" id="ARBA00022528"/>
    </source>
</evidence>
<evidence type="ECO:0000256" key="6">
    <source>
        <dbReference type="ARBA" id="ARBA00022801"/>
    </source>
</evidence>
<dbReference type="CDD" id="cd00586">
    <property type="entry name" value="4HBT"/>
    <property type="match status" value="1"/>
</dbReference>
<keyword evidence="4 11" id="KW-0150">Chloroplast</keyword>
<evidence type="ECO:0000313" key="14">
    <source>
        <dbReference type="EMBL" id="CAK9869116.1"/>
    </source>
</evidence>
<sequence length="352" mass="39884">MIPLHRLCQGGFVEDSLMYRQIFVIRSYEVGADRTTSVQTIVSLFQEMALCHVHLLGVAGDGFGATRNMNRLGLIWVVTRMHLEVERYPCWPEVVEIDTWVAQAGRNGMRRDWVMRCYQTGEVLARATSTWCMMHSKTRRLAKFPDVVRDEINFTFINDRFAFPPPSRSCSDQNVKIGKLNNNTAQFVKSDLKPSREDLDMNQHVSNLKYISWLFESIPVEHFQKHELRSMTLEYRRECHSNDVVESLGSPSCIKPVCKSSDTKSVQVNNPVGNIVSSSSNMNGNGACSCSAPSSSSSLQVAQNFKELKNSTNEISAAHELQSSCDQSFTHLLRLQGVEEEILLGRTVWKPR</sequence>
<keyword evidence="5 11" id="KW-0934">Plastid</keyword>
<evidence type="ECO:0000256" key="5">
    <source>
        <dbReference type="ARBA" id="ARBA00022640"/>
    </source>
</evidence>
<dbReference type="Pfam" id="PF01643">
    <property type="entry name" value="Acyl-ACP_TE"/>
    <property type="match status" value="1"/>
</dbReference>
<feature type="domain" description="Acyl-ACP thioesterase-like C-terminal" evidence="13">
    <location>
        <begin position="184"/>
        <end position="252"/>
    </location>
</feature>
<evidence type="ECO:0000256" key="7">
    <source>
        <dbReference type="ARBA" id="ARBA00022832"/>
    </source>
</evidence>
<comment type="subcellular location">
    <subcellularLocation>
        <location evidence="1 11">Plastid</location>
        <location evidence="1 11">Chloroplast</location>
    </subcellularLocation>
</comment>
<dbReference type="Proteomes" id="UP001497522">
    <property type="component" value="Chromosome 18"/>
</dbReference>
<evidence type="ECO:0000256" key="1">
    <source>
        <dbReference type="ARBA" id="ARBA00004229"/>
    </source>
</evidence>
<dbReference type="EC" id="3.1.2.-" evidence="11"/>
<evidence type="ECO:0000256" key="2">
    <source>
        <dbReference type="ARBA" id="ARBA00006500"/>
    </source>
</evidence>
<evidence type="ECO:0000256" key="10">
    <source>
        <dbReference type="ARBA" id="ARBA00023160"/>
    </source>
</evidence>
<evidence type="ECO:0000256" key="9">
    <source>
        <dbReference type="ARBA" id="ARBA00023098"/>
    </source>
</evidence>
<dbReference type="InterPro" id="IPR002864">
    <property type="entry name" value="Acyl-ACP_thioesterase_NHD"/>
</dbReference>
<dbReference type="Pfam" id="PF20791">
    <property type="entry name" value="Acyl-ACP_TE_C"/>
    <property type="match status" value="1"/>
</dbReference>
<keyword evidence="8" id="KW-0809">Transit peptide</keyword>
<dbReference type="PANTHER" id="PTHR31727:SF18">
    <property type="entry name" value="ACYL-[ACYL-CARRIER-PROTEIN] HYDROLASE"/>
    <property type="match status" value="1"/>
</dbReference>
<accession>A0ABP1B2F3</accession>
<evidence type="ECO:0000313" key="15">
    <source>
        <dbReference type="Proteomes" id="UP001497522"/>
    </source>
</evidence>
<dbReference type="Gene3D" id="3.10.129.10">
    <property type="entry name" value="Hotdog Thioesterase"/>
    <property type="match status" value="1"/>
</dbReference>
<gene>
    <name evidence="14" type="ORF">CSSPJE1EN2_LOCUS11912</name>
</gene>
<keyword evidence="6 11" id="KW-0378">Hydrolase</keyword>
<evidence type="ECO:0000256" key="3">
    <source>
        <dbReference type="ARBA" id="ARBA00022516"/>
    </source>
</evidence>
<proteinExistence type="inferred from homology"/>
<dbReference type="EMBL" id="OZ023719">
    <property type="protein sequence ID" value="CAK9869116.1"/>
    <property type="molecule type" value="Genomic_DNA"/>
</dbReference>
<keyword evidence="10 11" id="KW-0275">Fatty acid biosynthesis</keyword>
<dbReference type="PANTHER" id="PTHR31727">
    <property type="entry name" value="OLEOYL-ACYL CARRIER PROTEIN THIOESTERASE 1, CHLOROPLASTIC"/>
    <property type="match status" value="1"/>
</dbReference>
<keyword evidence="9 11" id="KW-0443">Lipid metabolism</keyword>
<evidence type="ECO:0000256" key="8">
    <source>
        <dbReference type="ARBA" id="ARBA00022946"/>
    </source>
</evidence>
<dbReference type="InterPro" id="IPR049427">
    <property type="entry name" value="Acyl-ACP_TE_C"/>
</dbReference>
<organism evidence="14 15">
    <name type="scientific">Sphagnum jensenii</name>
    <dbReference type="NCBI Taxonomy" id="128206"/>
    <lineage>
        <taxon>Eukaryota</taxon>
        <taxon>Viridiplantae</taxon>
        <taxon>Streptophyta</taxon>
        <taxon>Embryophyta</taxon>
        <taxon>Bryophyta</taxon>
        <taxon>Sphagnophytina</taxon>
        <taxon>Sphagnopsida</taxon>
        <taxon>Sphagnales</taxon>
        <taxon>Sphagnaceae</taxon>
        <taxon>Sphagnum</taxon>
    </lineage>
</organism>
<keyword evidence="15" id="KW-1185">Reference proteome</keyword>
<feature type="domain" description="Acyl-ACP thioesterase N-terminal hotdog" evidence="12">
    <location>
        <begin position="18"/>
        <end position="151"/>
    </location>
</feature>
<protein>
    <recommendedName>
        <fullName evidence="11">Acyl-[acyl-carrier-protein] hydrolase</fullName>
        <ecNumber evidence="11">3.1.2.-</ecNumber>
    </recommendedName>
</protein>
<reference evidence="14" key="1">
    <citation type="submission" date="2024-03" db="EMBL/GenBank/DDBJ databases">
        <authorList>
            <consortium name="ELIXIR-Norway"/>
            <consortium name="Elixir Norway"/>
        </authorList>
    </citation>
    <scope>NUCLEOTIDE SEQUENCE</scope>
</reference>
<dbReference type="InterPro" id="IPR029069">
    <property type="entry name" value="HotDog_dom_sf"/>
</dbReference>
<evidence type="ECO:0000256" key="11">
    <source>
        <dbReference type="RuleBase" id="RU363096"/>
    </source>
</evidence>
<name>A0ABP1B2F3_9BRYO</name>
<evidence type="ECO:0000259" key="12">
    <source>
        <dbReference type="Pfam" id="PF01643"/>
    </source>
</evidence>
<comment type="function">
    <text evidence="11">Plays an essential role in chain termination during de novo fatty acid synthesis.</text>
</comment>
<evidence type="ECO:0000259" key="13">
    <source>
        <dbReference type="Pfam" id="PF20791"/>
    </source>
</evidence>
<dbReference type="SUPFAM" id="SSF54637">
    <property type="entry name" value="Thioesterase/thiol ester dehydrase-isomerase"/>
    <property type="match status" value="2"/>
</dbReference>